<dbReference type="InterPro" id="IPR003439">
    <property type="entry name" value="ABC_transporter-like_ATP-bd"/>
</dbReference>
<dbReference type="OrthoDB" id="6500615at2759"/>
<dbReference type="EMBL" id="JABSTR010000003">
    <property type="protein sequence ID" value="KAH9365083.1"/>
    <property type="molecule type" value="Genomic_DNA"/>
</dbReference>
<dbReference type="Proteomes" id="UP000821853">
    <property type="component" value="Unassembled WGS sequence"/>
</dbReference>
<dbReference type="PROSITE" id="PS00211">
    <property type="entry name" value="ABC_TRANSPORTER_1"/>
    <property type="match status" value="1"/>
</dbReference>
<dbReference type="AlphaFoldDB" id="A0A9J6FQM5"/>
<dbReference type="Gene3D" id="1.20.1560.10">
    <property type="entry name" value="ABC transporter type 1, transmembrane domain"/>
    <property type="match status" value="1"/>
</dbReference>
<dbReference type="PANTHER" id="PTHR24223:SF443">
    <property type="entry name" value="MULTIDRUG-RESISTANCE LIKE PROTEIN 1, ISOFORM I"/>
    <property type="match status" value="1"/>
</dbReference>
<dbReference type="GO" id="GO:0016020">
    <property type="term" value="C:membrane"/>
    <property type="evidence" value="ECO:0007669"/>
    <property type="project" value="InterPro"/>
</dbReference>
<evidence type="ECO:0000313" key="13">
    <source>
        <dbReference type="EMBL" id="KAH9365083.1"/>
    </source>
</evidence>
<name>A0A9J6FQM5_HAELO</name>
<comment type="subcellular location">
    <subcellularLocation>
        <location evidence="1">Endomembrane system</location>
        <topology evidence="1">Multi-pass membrane protein</topology>
    </subcellularLocation>
</comment>
<accession>A0A9J6FQM5</accession>
<feature type="region of interest" description="Disordered" evidence="9">
    <location>
        <begin position="198"/>
        <end position="220"/>
    </location>
</feature>
<dbReference type="GO" id="GO:0012505">
    <property type="term" value="C:endomembrane system"/>
    <property type="evidence" value="ECO:0007669"/>
    <property type="project" value="UniProtKB-SubCell"/>
</dbReference>
<dbReference type="Gene3D" id="3.40.50.300">
    <property type="entry name" value="P-loop containing nucleotide triphosphate hydrolases"/>
    <property type="match status" value="1"/>
</dbReference>
<evidence type="ECO:0000256" key="6">
    <source>
        <dbReference type="ARBA" id="ARBA00022840"/>
    </source>
</evidence>
<keyword evidence="14" id="KW-1185">Reference proteome</keyword>
<evidence type="ECO:0000256" key="3">
    <source>
        <dbReference type="ARBA" id="ARBA00022692"/>
    </source>
</evidence>
<dbReference type="InterPro" id="IPR017871">
    <property type="entry name" value="ABC_transporter-like_CS"/>
</dbReference>
<reference evidence="13 14" key="1">
    <citation type="journal article" date="2020" name="Cell">
        <title>Large-Scale Comparative Analyses of Tick Genomes Elucidate Their Genetic Diversity and Vector Capacities.</title>
        <authorList>
            <consortium name="Tick Genome and Microbiome Consortium (TIGMIC)"/>
            <person name="Jia N."/>
            <person name="Wang J."/>
            <person name="Shi W."/>
            <person name="Du L."/>
            <person name="Sun Y."/>
            <person name="Zhan W."/>
            <person name="Jiang J.F."/>
            <person name="Wang Q."/>
            <person name="Zhang B."/>
            <person name="Ji P."/>
            <person name="Bell-Sakyi L."/>
            <person name="Cui X.M."/>
            <person name="Yuan T.T."/>
            <person name="Jiang B.G."/>
            <person name="Yang W.F."/>
            <person name="Lam T.T."/>
            <person name="Chang Q.C."/>
            <person name="Ding S.J."/>
            <person name="Wang X.J."/>
            <person name="Zhu J.G."/>
            <person name="Ruan X.D."/>
            <person name="Zhao L."/>
            <person name="Wei J.T."/>
            <person name="Ye R.Z."/>
            <person name="Que T.C."/>
            <person name="Du C.H."/>
            <person name="Zhou Y.H."/>
            <person name="Cheng J.X."/>
            <person name="Dai P.F."/>
            <person name="Guo W.B."/>
            <person name="Han X.H."/>
            <person name="Huang E.J."/>
            <person name="Li L.F."/>
            <person name="Wei W."/>
            <person name="Gao Y.C."/>
            <person name="Liu J.Z."/>
            <person name="Shao H.Z."/>
            <person name="Wang X."/>
            <person name="Wang C.C."/>
            <person name="Yang T.C."/>
            <person name="Huo Q.B."/>
            <person name="Li W."/>
            <person name="Chen H.Y."/>
            <person name="Chen S.E."/>
            <person name="Zhou L.G."/>
            <person name="Ni X.B."/>
            <person name="Tian J.H."/>
            <person name="Sheng Y."/>
            <person name="Liu T."/>
            <person name="Pan Y.S."/>
            <person name="Xia L.Y."/>
            <person name="Li J."/>
            <person name="Zhao F."/>
            <person name="Cao W.C."/>
        </authorList>
    </citation>
    <scope>NUCLEOTIDE SEQUENCE [LARGE SCALE GENOMIC DNA]</scope>
    <source>
        <strain evidence="13">HaeL-2018</strain>
    </source>
</reference>
<dbReference type="GO" id="GO:0016887">
    <property type="term" value="F:ATP hydrolysis activity"/>
    <property type="evidence" value="ECO:0007669"/>
    <property type="project" value="InterPro"/>
</dbReference>
<keyword evidence="3 10" id="KW-0812">Transmembrane</keyword>
<keyword evidence="4" id="KW-0677">Repeat</keyword>
<dbReference type="PROSITE" id="PS50929">
    <property type="entry name" value="ABC_TM1F"/>
    <property type="match status" value="1"/>
</dbReference>
<feature type="domain" description="ABC transmembrane type-1" evidence="12">
    <location>
        <begin position="259"/>
        <end position="412"/>
    </location>
</feature>
<feature type="compositionally biased region" description="Basic and acidic residues" evidence="9">
    <location>
        <begin position="211"/>
        <end position="220"/>
    </location>
</feature>
<keyword evidence="8 10" id="KW-0472">Membrane</keyword>
<keyword evidence="2" id="KW-0813">Transport</keyword>
<keyword evidence="5" id="KW-0547">Nucleotide-binding</keyword>
<evidence type="ECO:0000256" key="7">
    <source>
        <dbReference type="ARBA" id="ARBA00022989"/>
    </source>
</evidence>
<organism evidence="13 14">
    <name type="scientific">Haemaphysalis longicornis</name>
    <name type="common">Bush tick</name>
    <dbReference type="NCBI Taxonomy" id="44386"/>
    <lineage>
        <taxon>Eukaryota</taxon>
        <taxon>Metazoa</taxon>
        <taxon>Ecdysozoa</taxon>
        <taxon>Arthropoda</taxon>
        <taxon>Chelicerata</taxon>
        <taxon>Arachnida</taxon>
        <taxon>Acari</taxon>
        <taxon>Parasitiformes</taxon>
        <taxon>Ixodida</taxon>
        <taxon>Ixodoidea</taxon>
        <taxon>Ixodidae</taxon>
        <taxon>Haemaphysalinae</taxon>
        <taxon>Haemaphysalis</taxon>
    </lineage>
</organism>
<protein>
    <recommendedName>
        <fullName evidence="15">ABC transporter</fullName>
    </recommendedName>
</protein>
<gene>
    <name evidence="13" type="ORF">HPB48_011901</name>
</gene>
<evidence type="ECO:0000256" key="9">
    <source>
        <dbReference type="SAM" id="MobiDB-lite"/>
    </source>
</evidence>
<dbReference type="SUPFAM" id="SSF52540">
    <property type="entry name" value="P-loop containing nucleoside triphosphate hydrolases"/>
    <property type="match status" value="1"/>
</dbReference>
<evidence type="ECO:0000256" key="1">
    <source>
        <dbReference type="ARBA" id="ARBA00004127"/>
    </source>
</evidence>
<evidence type="ECO:0000259" key="11">
    <source>
        <dbReference type="PROSITE" id="PS50893"/>
    </source>
</evidence>
<keyword evidence="6" id="KW-0067">ATP-binding</keyword>
<dbReference type="InterPro" id="IPR050173">
    <property type="entry name" value="ABC_transporter_C-like"/>
</dbReference>
<dbReference type="GO" id="GO:0005524">
    <property type="term" value="F:ATP binding"/>
    <property type="evidence" value="ECO:0007669"/>
    <property type="project" value="UniProtKB-KW"/>
</dbReference>
<evidence type="ECO:0000256" key="8">
    <source>
        <dbReference type="ARBA" id="ARBA00023136"/>
    </source>
</evidence>
<dbReference type="InterPro" id="IPR036640">
    <property type="entry name" value="ABC1_TM_sf"/>
</dbReference>
<evidence type="ECO:0000256" key="2">
    <source>
        <dbReference type="ARBA" id="ARBA00022448"/>
    </source>
</evidence>
<proteinExistence type="predicted"/>
<evidence type="ECO:0008006" key="15">
    <source>
        <dbReference type="Google" id="ProtNLM"/>
    </source>
</evidence>
<evidence type="ECO:0000256" key="4">
    <source>
        <dbReference type="ARBA" id="ARBA00022737"/>
    </source>
</evidence>
<dbReference type="Pfam" id="PF00005">
    <property type="entry name" value="ABC_tran"/>
    <property type="match status" value="1"/>
</dbReference>
<evidence type="ECO:0000256" key="5">
    <source>
        <dbReference type="ARBA" id="ARBA00022741"/>
    </source>
</evidence>
<dbReference type="PROSITE" id="PS50893">
    <property type="entry name" value="ABC_TRANSPORTER_2"/>
    <property type="match status" value="1"/>
</dbReference>
<dbReference type="GO" id="GO:0140359">
    <property type="term" value="F:ABC-type transporter activity"/>
    <property type="evidence" value="ECO:0007669"/>
    <property type="project" value="InterPro"/>
</dbReference>
<sequence length="465" mass="50792">MTRMSASALSKASAGYLVSVVAVDVEKLNIAVVLFARDTSGILSLPVLVWMLISRAGVLPVVGCVAWQLFCLVLYVVASKLQASLWGRVAYVPQAACIFNMSIRDNVLFGREMEASRYTQVLEACELISDLSMLPAGDLTEVGEKGETLSGGQKQRLALARAAYSDSDVYLMDDTLSALDVHVSARVFAQVIGPKGLLRDKGPKDPTSGKQAKDISSEGSQKRVNTEIRISVCKIANIKILLKSYLSWTGFGHSKRLPLAVSCRRLSMRLHTTMLCRLLSSGVSFFEATPRGRILNRFSADLDLVDCQLYLSSKGVVQIVSVTFAKFVVVGMQAPAACIFGVISVIVYLFVVATSVRAANALRSLESARLSRVLQHLTETRDSIATVRCFGTVALFQKRFFRLLDDVAGSYWVMCACLRVTRVSAATAGLAPSWLRSRFPQPMWIEAFRVPTSSHSLTHLTRSTS</sequence>
<dbReference type="InterPro" id="IPR027417">
    <property type="entry name" value="P-loop_NTPase"/>
</dbReference>
<comment type="caution">
    <text evidence="13">The sequence shown here is derived from an EMBL/GenBank/DDBJ whole genome shotgun (WGS) entry which is preliminary data.</text>
</comment>
<feature type="transmembrane region" description="Helical" evidence="10">
    <location>
        <begin position="339"/>
        <end position="359"/>
    </location>
</feature>
<evidence type="ECO:0000256" key="10">
    <source>
        <dbReference type="SAM" id="Phobius"/>
    </source>
</evidence>
<keyword evidence="7 10" id="KW-1133">Transmembrane helix</keyword>
<dbReference type="VEuPathDB" id="VectorBase:HLOH_050086"/>
<evidence type="ECO:0000259" key="12">
    <source>
        <dbReference type="PROSITE" id="PS50929"/>
    </source>
</evidence>
<dbReference type="SUPFAM" id="SSF90123">
    <property type="entry name" value="ABC transporter transmembrane region"/>
    <property type="match status" value="1"/>
</dbReference>
<dbReference type="PANTHER" id="PTHR24223">
    <property type="entry name" value="ATP-BINDING CASSETTE SUB-FAMILY C"/>
    <property type="match status" value="1"/>
</dbReference>
<feature type="transmembrane region" description="Helical" evidence="10">
    <location>
        <begin position="58"/>
        <end position="78"/>
    </location>
</feature>
<feature type="domain" description="ABC transporter" evidence="11">
    <location>
        <begin position="2"/>
        <end position="269"/>
    </location>
</feature>
<dbReference type="Pfam" id="PF00664">
    <property type="entry name" value="ABC_membrane"/>
    <property type="match status" value="1"/>
</dbReference>
<dbReference type="InterPro" id="IPR011527">
    <property type="entry name" value="ABC1_TM_dom"/>
</dbReference>
<evidence type="ECO:0000313" key="14">
    <source>
        <dbReference type="Proteomes" id="UP000821853"/>
    </source>
</evidence>